<proteinExistence type="predicted"/>
<gene>
    <name evidence="1" type="ORF">HSBAA_12890</name>
</gene>
<accession>A0A455U466</accession>
<reference evidence="1 2" key="1">
    <citation type="journal article" date="2019" name="Microbiol. Resour. Announc.">
        <title>Complete Genome Sequence of Halomonas sulfidaeris Strain Esulfide1 Isolated from a Metal Sulfide Rock at a Depth of 2,200 Meters, Obtained Using Nanopore Sequencing.</title>
        <authorList>
            <person name="Saito M."/>
            <person name="Nishigata A."/>
            <person name="Galipon J."/>
            <person name="Arakawa K."/>
        </authorList>
    </citation>
    <scope>NUCLEOTIDE SEQUENCE [LARGE SCALE GENOMIC DNA]</scope>
    <source>
        <strain evidence="1 2">ATCC BAA-803</strain>
    </source>
</reference>
<dbReference type="KEGG" id="hsr:HSBAA_12890"/>
<dbReference type="AlphaFoldDB" id="A0A455U466"/>
<protein>
    <submittedName>
        <fullName evidence="1">Uncharacterized protein</fullName>
    </submittedName>
</protein>
<sequence length="60" mass="6655">MPAIMLRRPLAGIVALSALMPLLQLLSTPLLLTPLETTPLALTPWLNTTPIWHMPITLMR</sequence>
<dbReference type="EMBL" id="AP019514">
    <property type="protein sequence ID" value="BBI59983.1"/>
    <property type="molecule type" value="Genomic_DNA"/>
</dbReference>
<dbReference type="Proteomes" id="UP000320231">
    <property type="component" value="Chromosome"/>
</dbReference>
<evidence type="ECO:0000313" key="2">
    <source>
        <dbReference type="Proteomes" id="UP000320231"/>
    </source>
</evidence>
<evidence type="ECO:0000313" key="1">
    <source>
        <dbReference type="EMBL" id="BBI59983.1"/>
    </source>
</evidence>
<name>A0A455U466_9GAMM</name>
<organism evidence="1 2">
    <name type="scientific">Vreelandella sulfidaeris</name>
    <dbReference type="NCBI Taxonomy" id="115553"/>
    <lineage>
        <taxon>Bacteria</taxon>
        <taxon>Pseudomonadati</taxon>
        <taxon>Pseudomonadota</taxon>
        <taxon>Gammaproteobacteria</taxon>
        <taxon>Oceanospirillales</taxon>
        <taxon>Halomonadaceae</taxon>
        <taxon>Vreelandella</taxon>
    </lineage>
</organism>